<dbReference type="InterPro" id="IPR011330">
    <property type="entry name" value="Glyco_hydro/deAcase_b/a-brl"/>
</dbReference>
<accession>A0A0D8XDE7</accession>
<keyword evidence="3" id="KW-1185">Reference proteome</keyword>
<feature type="domain" description="EGF-like" evidence="1">
    <location>
        <begin position="172"/>
        <end position="206"/>
    </location>
</feature>
<feature type="domain" description="EGF-like" evidence="1">
    <location>
        <begin position="219"/>
        <end position="251"/>
    </location>
</feature>
<evidence type="ECO:0000259" key="1">
    <source>
        <dbReference type="SMART" id="SM00181"/>
    </source>
</evidence>
<dbReference type="OrthoDB" id="504708at2759"/>
<dbReference type="EMBL" id="KN716762">
    <property type="protein sequence ID" value="KJH41782.1"/>
    <property type="molecule type" value="Genomic_DNA"/>
</dbReference>
<dbReference type="InterPro" id="IPR000742">
    <property type="entry name" value="EGF"/>
</dbReference>
<dbReference type="GO" id="GO:0005975">
    <property type="term" value="P:carbohydrate metabolic process"/>
    <property type="evidence" value="ECO:0007669"/>
    <property type="project" value="InterPro"/>
</dbReference>
<dbReference type="SUPFAM" id="SSF88713">
    <property type="entry name" value="Glycoside hydrolase/deacetylase"/>
    <property type="match status" value="1"/>
</dbReference>
<dbReference type="SUPFAM" id="SSF57184">
    <property type="entry name" value="Growth factor receptor domain"/>
    <property type="match status" value="1"/>
</dbReference>
<evidence type="ECO:0000313" key="3">
    <source>
        <dbReference type="Proteomes" id="UP000053766"/>
    </source>
</evidence>
<dbReference type="PANTHER" id="PTHR45985:SF11">
    <property type="entry name" value="EGF-LIKE DOMAIN-CONTAINING PROTEIN"/>
    <property type="match status" value="1"/>
</dbReference>
<gene>
    <name evidence="2" type="ORF">DICVIV_12239</name>
</gene>
<dbReference type="Gene3D" id="3.20.20.370">
    <property type="entry name" value="Glycoside hydrolase/deacetylase"/>
    <property type="match status" value="1"/>
</dbReference>
<organism evidence="2 3">
    <name type="scientific">Dictyocaulus viviparus</name>
    <name type="common">Bovine lungworm</name>
    <dbReference type="NCBI Taxonomy" id="29172"/>
    <lineage>
        <taxon>Eukaryota</taxon>
        <taxon>Metazoa</taxon>
        <taxon>Ecdysozoa</taxon>
        <taxon>Nematoda</taxon>
        <taxon>Chromadorea</taxon>
        <taxon>Rhabditida</taxon>
        <taxon>Rhabditina</taxon>
        <taxon>Rhabditomorpha</taxon>
        <taxon>Strongyloidea</taxon>
        <taxon>Metastrongylidae</taxon>
        <taxon>Dictyocaulus</taxon>
    </lineage>
</organism>
<dbReference type="STRING" id="29172.A0A0D8XDE7"/>
<sequence length="670" mass="75095">MCTFHVNRLTTRKLRYGEFCDSGKDKCTFGAECIDSVCKCGPGFALSTNGLCERFDFHLDGKSGTTILYISKNSTNTTISPSHTYLNSNTTKAKQSSFVTKPRQNDTQVPTVSLQPKVVRHRFLGTKCRGSDVCINGGECQFGICQCPGGLFPRNGKCLRADQLPRVKPNDSCENGELCTGGSICDNDSKICICATGHLAIGDRCSRKDAPPFSGPGELCLKGEICSGGSFCLAGICQCDSEHYIDDGYCRHIASKSSPIQQLPDSALQFDRRMVKPRAPALLCNETTCRLPNCFCSISGRKPPGQLSPNNTPQFVVLTFDDAVNERTLPDYMEIFEKAKYRACFEKIQLLRNPNGCPIKGTFFISHEWTDYDAVEWLFHQGMEIAANSMSHVSLERSSALRWLNEMEGQRRVMARFASVNEEDVIGMRAPQLALGGDEQFEMMAQASFVYDNSISVDPGVNGEPFWPQTMDHSAPWQCHNAQCPARSFPGIWEIPLNQFYGSYVPQIQNFRRSSMIRAAVDLNITVDQLTMLLLSNFERSYLRNRAPYILSLNADLLQLNGKNTGMEALQRFLEELQYKKDVYVVTLKQLLQWMRDPVPIDQISQADSLNCEQTITSKHPTINRRPCAKPNKCVYFTPGLSSREHWFRTCSPCPYQYPWINNTIGVATL</sequence>
<reference evidence="3" key="2">
    <citation type="journal article" date="2016" name="Sci. Rep.">
        <title>Dictyocaulus viviparus genome, variome and transcriptome elucidate lungworm biology and support future intervention.</title>
        <authorList>
            <person name="McNulty S.N."/>
            <person name="Strube C."/>
            <person name="Rosa B.A."/>
            <person name="Martin J.C."/>
            <person name="Tyagi R."/>
            <person name="Choi Y.J."/>
            <person name="Wang Q."/>
            <person name="Hallsworth Pepin K."/>
            <person name="Zhang X."/>
            <person name="Ozersky P."/>
            <person name="Wilson R.K."/>
            <person name="Sternberg P.W."/>
            <person name="Gasser R.B."/>
            <person name="Mitreva M."/>
        </authorList>
    </citation>
    <scope>NUCLEOTIDE SEQUENCE [LARGE SCALE GENOMIC DNA]</scope>
    <source>
        <strain evidence="3">HannoverDv2000</strain>
    </source>
</reference>
<dbReference type="Proteomes" id="UP000053766">
    <property type="component" value="Unassembled WGS sequence"/>
</dbReference>
<dbReference type="Pfam" id="PF01683">
    <property type="entry name" value="EB"/>
    <property type="match status" value="2"/>
</dbReference>
<dbReference type="InterPro" id="IPR052740">
    <property type="entry name" value="CE4"/>
</dbReference>
<reference evidence="2 3" key="1">
    <citation type="submission" date="2013-11" db="EMBL/GenBank/DDBJ databases">
        <title>Draft genome of the bovine lungworm Dictyocaulus viviparus.</title>
        <authorList>
            <person name="Mitreva M."/>
        </authorList>
    </citation>
    <scope>NUCLEOTIDE SEQUENCE [LARGE SCALE GENOMIC DNA]</scope>
    <source>
        <strain evidence="2 3">HannoverDv2000</strain>
    </source>
</reference>
<dbReference type="InterPro" id="IPR006149">
    <property type="entry name" value="EB_dom"/>
</dbReference>
<dbReference type="AlphaFoldDB" id="A0A0D8XDE7"/>
<evidence type="ECO:0000313" key="2">
    <source>
        <dbReference type="EMBL" id="KJH41782.1"/>
    </source>
</evidence>
<dbReference type="InterPro" id="IPR009030">
    <property type="entry name" value="Growth_fac_rcpt_cys_sf"/>
</dbReference>
<feature type="domain" description="EGF-like" evidence="1">
    <location>
        <begin position="19"/>
        <end position="53"/>
    </location>
</feature>
<dbReference type="PANTHER" id="PTHR45985">
    <property type="match status" value="1"/>
</dbReference>
<protein>
    <submittedName>
        <fullName evidence="2">Polysaccharide deacetylase</fullName>
    </submittedName>
</protein>
<proteinExistence type="predicted"/>
<dbReference type="SMART" id="SM00181">
    <property type="entry name" value="EGF"/>
    <property type="match status" value="4"/>
</dbReference>
<feature type="domain" description="EGF-like" evidence="1">
    <location>
        <begin position="127"/>
        <end position="159"/>
    </location>
</feature>
<name>A0A0D8XDE7_DICVI</name>